<reference evidence="14" key="1">
    <citation type="submission" date="2019-11" db="EMBL/GenBank/DDBJ databases">
        <title>Microbial mats filling the niche in hypersaline microbial mats.</title>
        <authorList>
            <person name="Wong H.L."/>
            <person name="Macleod F.I."/>
            <person name="White R.A. III"/>
            <person name="Burns B.P."/>
        </authorList>
    </citation>
    <scope>NUCLEOTIDE SEQUENCE</scope>
    <source>
        <strain evidence="14">Rbin_158</strain>
    </source>
</reference>
<evidence type="ECO:0000313" key="15">
    <source>
        <dbReference type="Proteomes" id="UP000649604"/>
    </source>
</evidence>
<sequence length="359" mass="38743">MNDSATSRLPMKKSGFDIEQGDQCSQNAYSWSKKTFKNRDKKAGALCTTLDGAFSNMLDFRGVKLGVASDGIGTKIEVAERVGVYDTLGYDLVAMVVDDLVANGFEPTNISNIIDVDALDADILDVMMRGLHDAANCAGIAITGGEIAELGDRICGYGQEMHFNWCATAIGILHERLTSPLDGSAVQAGDSILALKSRGFRSNGFSLLRETLTTQFGNQWHTITYDERTTWGEILLTPSRIYAPVVCRLLDAGRVLKGVAHITGGGIKGNLGRILRINGLGAMLDNLFEPLEVMQRVQEVGKIPAEIAYTYWNMGNGMLLIVDRTDSPAILETIQDAGYDAQIAGEVIADKTIEIAGIA</sequence>
<dbReference type="PANTHER" id="PTHR10520:SF12">
    <property type="entry name" value="TRIFUNCTIONAL PURINE BIOSYNTHETIC PROTEIN ADENOSINE-3"/>
    <property type="match status" value="1"/>
</dbReference>
<evidence type="ECO:0000256" key="5">
    <source>
        <dbReference type="ARBA" id="ARBA00022598"/>
    </source>
</evidence>
<dbReference type="InterPro" id="IPR036676">
    <property type="entry name" value="PurM-like_C_sf"/>
</dbReference>
<dbReference type="GO" id="GO:0004641">
    <property type="term" value="F:phosphoribosylformylglycinamidine cyclo-ligase activity"/>
    <property type="evidence" value="ECO:0007669"/>
    <property type="project" value="UniProtKB-EC"/>
</dbReference>
<comment type="pathway">
    <text evidence="1">Purine metabolism; IMP biosynthesis via de novo pathway; 5-amino-1-(5-phospho-D-ribosyl)imidazole from N(2)-formyl-N(1)-(5-phospho-D-ribosyl)glycinamide: step 2/2.</text>
</comment>
<dbReference type="Pfam" id="PF02769">
    <property type="entry name" value="AIRS_C"/>
    <property type="match status" value="1"/>
</dbReference>
<evidence type="ECO:0000256" key="2">
    <source>
        <dbReference type="ARBA" id="ARBA00010280"/>
    </source>
</evidence>
<dbReference type="EC" id="6.3.3.1" evidence="3"/>
<evidence type="ECO:0000256" key="9">
    <source>
        <dbReference type="ARBA" id="ARBA00032931"/>
    </source>
</evidence>
<comment type="similarity">
    <text evidence="2">Belongs to the AIR synthase family.</text>
</comment>
<dbReference type="InterPro" id="IPR036921">
    <property type="entry name" value="PurM-like_N_sf"/>
</dbReference>
<evidence type="ECO:0000256" key="4">
    <source>
        <dbReference type="ARBA" id="ARBA00020367"/>
    </source>
</evidence>
<organism evidence="14 15">
    <name type="scientific">candidate division KSB3 bacterium</name>
    <dbReference type="NCBI Taxonomy" id="2044937"/>
    <lineage>
        <taxon>Bacteria</taxon>
        <taxon>candidate division KSB3</taxon>
    </lineage>
</organism>
<dbReference type="InterPro" id="IPR016188">
    <property type="entry name" value="PurM-like_N"/>
</dbReference>
<evidence type="ECO:0000256" key="3">
    <source>
        <dbReference type="ARBA" id="ARBA00013047"/>
    </source>
</evidence>
<keyword evidence="5" id="KW-0436">Ligase</keyword>
<dbReference type="InterPro" id="IPR004733">
    <property type="entry name" value="PurM_cligase"/>
</dbReference>
<dbReference type="SUPFAM" id="SSF56042">
    <property type="entry name" value="PurM C-terminal domain-like"/>
    <property type="match status" value="1"/>
</dbReference>
<evidence type="ECO:0000313" key="14">
    <source>
        <dbReference type="EMBL" id="MBD3323366.1"/>
    </source>
</evidence>
<dbReference type="SUPFAM" id="SSF55326">
    <property type="entry name" value="PurM N-terminal domain-like"/>
    <property type="match status" value="1"/>
</dbReference>
<evidence type="ECO:0000256" key="1">
    <source>
        <dbReference type="ARBA" id="ARBA00004686"/>
    </source>
</evidence>
<proteinExistence type="inferred from homology"/>
<evidence type="ECO:0000256" key="6">
    <source>
        <dbReference type="ARBA" id="ARBA00022741"/>
    </source>
</evidence>
<name>A0A9D5JTI7_9BACT</name>
<dbReference type="Pfam" id="PF00586">
    <property type="entry name" value="AIRS"/>
    <property type="match status" value="1"/>
</dbReference>
<dbReference type="Proteomes" id="UP000649604">
    <property type="component" value="Unassembled WGS sequence"/>
</dbReference>
<dbReference type="GO" id="GO:0006189">
    <property type="term" value="P:'de novo' IMP biosynthetic process"/>
    <property type="evidence" value="ECO:0007669"/>
    <property type="project" value="InterPro"/>
</dbReference>
<dbReference type="InterPro" id="IPR010918">
    <property type="entry name" value="PurM-like_C_dom"/>
</dbReference>
<feature type="domain" description="PurM-like N-terminal" evidence="12">
    <location>
        <begin position="63"/>
        <end position="155"/>
    </location>
</feature>
<accession>A0A9D5JTI7</accession>
<evidence type="ECO:0000259" key="13">
    <source>
        <dbReference type="Pfam" id="PF02769"/>
    </source>
</evidence>
<dbReference type="GO" id="GO:0005829">
    <property type="term" value="C:cytosol"/>
    <property type="evidence" value="ECO:0007669"/>
    <property type="project" value="TreeGrafter"/>
</dbReference>
<dbReference type="AlphaFoldDB" id="A0A9D5JTI7"/>
<keyword evidence="7" id="KW-0067">ATP-binding</keyword>
<dbReference type="GO" id="GO:0005524">
    <property type="term" value="F:ATP binding"/>
    <property type="evidence" value="ECO:0007669"/>
    <property type="project" value="UniProtKB-KW"/>
</dbReference>
<comment type="caution">
    <text evidence="14">The sequence shown here is derived from an EMBL/GenBank/DDBJ whole genome shotgun (WGS) entry which is preliminary data.</text>
</comment>
<protein>
    <recommendedName>
        <fullName evidence="4">Phosphoribosylformylglycinamidine cyclo-ligase</fullName>
        <ecNumber evidence="3">6.3.3.1</ecNumber>
    </recommendedName>
    <alternativeName>
        <fullName evidence="9">AIR synthase</fullName>
    </alternativeName>
    <alternativeName>
        <fullName evidence="10">AIRS</fullName>
    </alternativeName>
    <alternativeName>
        <fullName evidence="8">Phosphoribosyl-aminoimidazole synthetase</fullName>
    </alternativeName>
</protein>
<keyword evidence="6" id="KW-0547">Nucleotide-binding</keyword>
<evidence type="ECO:0000256" key="7">
    <source>
        <dbReference type="ARBA" id="ARBA00022840"/>
    </source>
</evidence>
<evidence type="ECO:0000256" key="11">
    <source>
        <dbReference type="ARBA" id="ARBA00049057"/>
    </source>
</evidence>
<dbReference type="EMBL" id="WJJP01000062">
    <property type="protein sequence ID" value="MBD3323366.1"/>
    <property type="molecule type" value="Genomic_DNA"/>
</dbReference>
<gene>
    <name evidence="14" type="ORF">GF339_02210</name>
</gene>
<dbReference type="GO" id="GO:0004637">
    <property type="term" value="F:phosphoribosylamine-glycine ligase activity"/>
    <property type="evidence" value="ECO:0007669"/>
    <property type="project" value="TreeGrafter"/>
</dbReference>
<dbReference type="PANTHER" id="PTHR10520">
    <property type="entry name" value="TRIFUNCTIONAL PURINE BIOSYNTHETIC PROTEIN ADENOSINE-3-RELATED"/>
    <property type="match status" value="1"/>
</dbReference>
<dbReference type="Gene3D" id="3.90.650.10">
    <property type="entry name" value="PurM-like C-terminal domain"/>
    <property type="match status" value="1"/>
</dbReference>
<dbReference type="GO" id="GO:0046084">
    <property type="term" value="P:adenine biosynthetic process"/>
    <property type="evidence" value="ECO:0007669"/>
    <property type="project" value="TreeGrafter"/>
</dbReference>
<evidence type="ECO:0000259" key="12">
    <source>
        <dbReference type="Pfam" id="PF00586"/>
    </source>
</evidence>
<comment type="catalytic activity">
    <reaction evidence="11">
        <text>2-formamido-N(1)-(5-O-phospho-beta-D-ribosyl)acetamidine + ATP = 5-amino-1-(5-phospho-beta-D-ribosyl)imidazole + ADP + phosphate + H(+)</text>
        <dbReference type="Rhea" id="RHEA:23032"/>
        <dbReference type="ChEBI" id="CHEBI:15378"/>
        <dbReference type="ChEBI" id="CHEBI:30616"/>
        <dbReference type="ChEBI" id="CHEBI:43474"/>
        <dbReference type="ChEBI" id="CHEBI:137981"/>
        <dbReference type="ChEBI" id="CHEBI:147287"/>
        <dbReference type="ChEBI" id="CHEBI:456216"/>
        <dbReference type="EC" id="6.3.3.1"/>
    </reaction>
</comment>
<evidence type="ECO:0000256" key="8">
    <source>
        <dbReference type="ARBA" id="ARBA00031908"/>
    </source>
</evidence>
<dbReference type="Gene3D" id="3.30.1330.10">
    <property type="entry name" value="PurM-like, N-terminal domain"/>
    <property type="match status" value="1"/>
</dbReference>
<evidence type="ECO:0000256" key="10">
    <source>
        <dbReference type="ARBA" id="ARBA00033093"/>
    </source>
</evidence>
<feature type="domain" description="PurM-like C-terminal" evidence="13">
    <location>
        <begin position="187"/>
        <end position="354"/>
    </location>
</feature>